<dbReference type="InterPro" id="IPR003489">
    <property type="entry name" value="RHF/RaiA"/>
</dbReference>
<proteinExistence type="predicted"/>
<dbReference type="InterPro" id="IPR036567">
    <property type="entry name" value="RHF-like"/>
</dbReference>
<comment type="caution">
    <text evidence="1">The sequence shown here is derived from an EMBL/GenBank/DDBJ whole genome shotgun (WGS) entry which is preliminary data.</text>
</comment>
<evidence type="ECO:0000313" key="2">
    <source>
        <dbReference type="Proteomes" id="UP000022141"/>
    </source>
</evidence>
<reference evidence="1" key="1">
    <citation type="submission" date="2014-02" db="EMBL/GenBank/DDBJ databases">
        <title>Expanding our view of genomic diversity in Candidatus Accumulibacter clades.</title>
        <authorList>
            <person name="Skennerton C.T."/>
            <person name="Barr J.J."/>
            <person name="Slater F.R."/>
            <person name="Bond P.L."/>
            <person name="Tyson G.W."/>
        </authorList>
    </citation>
    <scope>NUCLEOTIDE SEQUENCE [LARGE SCALE GENOMIC DNA]</scope>
</reference>
<sequence length="127" mass="14014">MHIVTRARGFDLSEEVREHVRRRLGFSLDWAYDRVISVLVVLSDVNGPRGGKDKRCRIQVAVTGAADVLIDDTQADLYVAIDRAVDRAGRTLARHVARQRQRQPGRTSEARAVLLAGAQPDVAATTV</sequence>
<keyword evidence="2" id="KW-1185">Reference proteome</keyword>
<name>A0A011QCX0_ACCRE</name>
<dbReference type="STRING" id="1454004.AW11_02737"/>
<evidence type="ECO:0000313" key="1">
    <source>
        <dbReference type="EMBL" id="EXI87127.1"/>
    </source>
</evidence>
<protein>
    <submittedName>
        <fullName evidence="1">Ribosomal subunit interface protein</fullName>
    </submittedName>
</protein>
<dbReference type="Pfam" id="PF02482">
    <property type="entry name" value="Ribosomal_S30AE"/>
    <property type="match status" value="1"/>
</dbReference>
<gene>
    <name evidence="1" type="ORF">AW11_02737</name>
</gene>
<dbReference type="PATRIC" id="fig|1454004.3.peg.2828"/>
<dbReference type="Gene3D" id="3.30.160.100">
    <property type="entry name" value="Ribosome hibernation promotion factor-like"/>
    <property type="match status" value="1"/>
</dbReference>
<accession>A0A011QCX0</accession>
<dbReference type="EMBL" id="JEMY01000037">
    <property type="protein sequence ID" value="EXI87127.1"/>
    <property type="molecule type" value="Genomic_DNA"/>
</dbReference>
<dbReference type="Proteomes" id="UP000022141">
    <property type="component" value="Unassembled WGS sequence"/>
</dbReference>
<dbReference type="SUPFAM" id="SSF69754">
    <property type="entry name" value="Ribosome binding protein Y (YfiA homologue)"/>
    <property type="match status" value="1"/>
</dbReference>
<dbReference type="eggNOG" id="COG1544">
    <property type="taxonomic scope" value="Bacteria"/>
</dbReference>
<dbReference type="AlphaFoldDB" id="A0A011QCX0"/>
<organism evidence="1 2">
    <name type="scientific">Accumulibacter regalis</name>
    <dbReference type="NCBI Taxonomy" id="522306"/>
    <lineage>
        <taxon>Bacteria</taxon>
        <taxon>Pseudomonadati</taxon>
        <taxon>Pseudomonadota</taxon>
        <taxon>Betaproteobacteria</taxon>
        <taxon>Candidatus Accumulibacter</taxon>
    </lineage>
</organism>